<sequence>MPASRCKWYDDETSEPINGGCRRIGTCRFVHPSEPGWNSALPAPRDLGGGRGRGRGRGGSWGGGTGRPDAGWGGRPSDSSFNADGGSGGGWGDNNTSAPKNKEADAWGTDNFGEHGPTRIQPAHRGGGRSQVGRILPPGCGWIGIATAWGASDTNDGSTAWGAAAESGNNTGLGSATKGGNNTARGTTANGGANAARAVTAKDGDSTAWGASEDGNGDSGSAPRDVQNTSTNWGVTESPQASPTRSPRAEREPAPSGDLAGGSKSTSHLNPFVFSDAPTPMEVDNFPARPPPNSSSRDAGFIISESADMDSRPGSPSPSTTEAAGTGVSQTQKRFVRALARAIRAHAECEELELSRERYKRLHHSKSFQNASDAARKQQSALRKELEQDLHKAKKRFAQYIDDLAQFPYGDPSTEIFDSDIRDTTVSQLKSYISEVTEWLENLRPVVRQHQAIATAALQRRTEEPPLKRRRGTIDSSTAIADPLFNTLLSRIPKLEERLADLGMYFEQLRSNTGARVHAGVEATIGRLGNVPQLLRARSLSHMTVEEGEVVPLPPLPEPSLNAEAAEILQATTSKQDSIQAQMVQLAKSVEDAKKRTIIEQRERCEIGLENIELKSRCDELEQREQHHGRWVQTHKEESRMLKARLEELSRGQPAPPVLPTVEEIAERAVALVMPRIHEDVLEALQSLKRGVDEALRKQQDHDYIAARAEYDLLRTCNPVVIVAGLLNSC</sequence>
<dbReference type="OrthoDB" id="2755196at2759"/>
<dbReference type="Proteomes" id="UP000092993">
    <property type="component" value="Unassembled WGS sequence"/>
</dbReference>
<feature type="compositionally biased region" description="Polar residues" evidence="2">
    <location>
        <begin position="317"/>
        <end position="330"/>
    </location>
</feature>
<keyword evidence="4" id="KW-1185">Reference proteome</keyword>
<feature type="region of interest" description="Disordered" evidence="2">
    <location>
        <begin position="33"/>
        <end position="133"/>
    </location>
</feature>
<dbReference type="OMA" id="FREVNME"/>
<evidence type="ECO:0000313" key="3">
    <source>
        <dbReference type="EMBL" id="OBZ69135.1"/>
    </source>
</evidence>
<dbReference type="STRING" id="5627.A0A1C7LWP6"/>
<keyword evidence="1" id="KW-0175">Coiled coil</keyword>
<feature type="region of interest" description="Disordered" evidence="2">
    <location>
        <begin position="155"/>
        <end position="330"/>
    </location>
</feature>
<reference evidence="3 4" key="1">
    <citation type="submission" date="2016-03" db="EMBL/GenBank/DDBJ databases">
        <title>Whole genome sequencing of Grifola frondosa 9006-11.</title>
        <authorList>
            <person name="Min B."/>
            <person name="Park H."/>
            <person name="Kim J.-G."/>
            <person name="Cho H."/>
            <person name="Oh Y.-L."/>
            <person name="Kong W.-S."/>
            <person name="Choi I.-G."/>
        </authorList>
    </citation>
    <scope>NUCLEOTIDE SEQUENCE [LARGE SCALE GENOMIC DNA]</scope>
    <source>
        <strain evidence="3 4">9006-11</strain>
    </source>
</reference>
<evidence type="ECO:0000256" key="1">
    <source>
        <dbReference type="SAM" id="Coils"/>
    </source>
</evidence>
<evidence type="ECO:0000256" key="2">
    <source>
        <dbReference type="SAM" id="MobiDB-lite"/>
    </source>
</evidence>
<evidence type="ECO:0008006" key="5">
    <source>
        <dbReference type="Google" id="ProtNLM"/>
    </source>
</evidence>
<feature type="coiled-coil region" evidence="1">
    <location>
        <begin position="376"/>
        <end position="403"/>
    </location>
</feature>
<organism evidence="3 4">
    <name type="scientific">Grifola frondosa</name>
    <name type="common">Maitake</name>
    <name type="synonym">Polyporus frondosus</name>
    <dbReference type="NCBI Taxonomy" id="5627"/>
    <lineage>
        <taxon>Eukaryota</taxon>
        <taxon>Fungi</taxon>
        <taxon>Dikarya</taxon>
        <taxon>Basidiomycota</taxon>
        <taxon>Agaricomycotina</taxon>
        <taxon>Agaricomycetes</taxon>
        <taxon>Polyporales</taxon>
        <taxon>Grifolaceae</taxon>
        <taxon>Grifola</taxon>
    </lineage>
</organism>
<accession>A0A1C7LWP6</accession>
<proteinExistence type="predicted"/>
<feature type="compositionally biased region" description="Gly residues" evidence="2">
    <location>
        <begin position="47"/>
        <end position="74"/>
    </location>
</feature>
<name>A0A1C7LWP6_GRIFR</name>
<feature type="compositionally biased region" description="Low complexity" evidence="2">
    <location>
        <begin position="176"/>
        <end position="199"/>
    </location>
</feature>
<dbReference type="EMBL" id="LUGG01000018">
    <property type="protein sequence ID" value="OBZ69135.1"/>
    <property type="molecule type" value="Genomic_DNA"/>
</dbReference>
<dbReference type="AlphaFoldDB" id="A0A1C7LWP6"/>
<feature type="compositionally biased region" description="Polar residues" evidence="2">
    <location>
        <begin position="226"/>
        <end position="245"/>
    </location>
</feature>
<protein>
    <recommendedName>
        <fullName evidence="5">C3H1-type domain-containing protein</fullName>
    </recommendedName>
</protein>
<gene>
    <name evidence="3" type="ORF">A0H81_10803</name>
</gene>
<comment type="caution">
    <text evidence="3">The sequence shown here is derived from an EMBL/GenBank/DDBJ whole genome shotgun (WGS) entry which is preliminary data.</text>
</comment>
<evidence type="ECO:0000313" key="4">
    <source>
        <dbReference type="Proteomes" id="UP000092993"/>
    </source>
</evidence>